<organism evidence="7 8">
    <name type="scientific">Pantoea latae</name>
    <dbReference type="NCBI Taxonomy" id="1964541"/>
    <lineage>
        <taxon>Bacteria</taxon>
        <taxon>Pseudomonadati</taxon>
        <taxon>Pseudomonadota</taxon>
        <taxon>Gammaproteobacteria</taxon>
        <taxon>Enterobacterales</taxon>
        <taxon>Erwiniaceae</taxon>
        <taxon>Pantoea</taxon>
    </lineage>
</organism>
<evidence type="ECO:0000256" key="5">
    <source>
        <dbReference type="SAM" id="Phobius"/>
    </source>
</evidence>
<evidence type="ECO:0000256" key="2">
    <source>
        <dbReference type="ARBA" id="ARBA00022692"/>
    </source>
</evidence>
<dbReference type="Proteomes" id="UP000192769">
    <property type="component" value="Unassembled WGS sequence"/>
</dbReference>
<dbReference type="EMBL" id="MWUE01000033">
    <property type="protein sequence ID" value="OQP30784.1"/>
    <property type="molecule type" value="Genomic_DNA"/>
</dbReference>
<feature type="transmembrane region" description="Helical" evidence="5">
    <location>
        <begin position="163"/>
        <end position="180"/>
    </location>
</feature>
<protein>
    <recommendedName>
        <fullName evidence="6">Mechanosensitive ion channel MscS domain-containing protein</fullName>
    </recommendedName>
</protein>
<evidence type="ECO:0000313" key="7">
    <source>
        <dbReference type="EMBL" id="OQP30784.1"/>
    </source>
</evidence>
<keyword evidence="3 5" id="KW-1133">Transmembrane helix</keyword>
<dbReference type="InterPro" id="IPR006685">
    <property type="entry name" value="MscS_channel_2nd"/>
</dbReference>
<dbReference type="GO" id="GO:0071470">
    <property type="term" value="P:cellular response to osmotic stress"/>
    <property type="evidence" value="ECO:0007669"/>
    <property type="project" value="InterPro"/>
</dbReference>
<dbReference type="PANTHER" id="PTHR30414:SF0">
    <property type="entry name" value="MINICONDUCTANCE MECHANOSENSITIVE CHANNEL YBDG"/>
    <property type="match status" value="1"/>
</dbReference>
<dbReference type="Gene3D" id="2.30.30.60">
    <property type="match status" value="1"/>
</dbReference>
<dbReference type="RefSeq" id="WP_081142140.1">
    <property type="nucleotide sequence ID" value="NZ_MWUE01000033.1"/>
</dbReference>
<name>A0A1V9DAP0_9GAMM</name>
<dbReference type="InterPro" id="IPR030192">
    <property type="entry name" value="YbdG"/>
</dbReference>
<dbReference type="SUPFAM" id="SSF50182">
    <property type="entry name" value="Sm-like ribonucleoproteins"/>
    <property type="match status" value="1"/>
</dbReference>
<sequence>MHYFNELMGFIEGNVALSATFNIIMLVLAGMIAHFACKLFIVKVVRKVFFSAHKSDVPLDKDVRISEKLSNFIPVITVYYLLQFMPELPEHLQIAIKTLCGILFFVYLSLFFNEVLEIVNNSYSKKSKRKNHSIKGYIQVGKILVHILSAIMILAIMSNKSPVIIISSLGAAAAVLMLVFQHTLLSLVANIQVSSNDVLQLGDWIEMPDKNLSGEVTDIALHTITIRNWDNTISRIPTKNFLTETYTNWQAMFSSGARRIMRSFYLDLDSVTFVNQEMLQSMVQLRGVSEPLTALLDGRDISAVGDRWFIENGMTNLTVFRHYLTAWLGQRDDIRKDMYTVVRALKPSPDGLPVEIYCFTSSTLWADYENSQSEIFEYIYAVASLFSLRIYQHPSGADFWRLSRDRAQSVANSRTPSV</sequence>
<dbReference type="Pfam" id="PF00924">
    <property type="entry name" value="MS_channel_2nd"/>
    <property type="match status" value="1"/>
</dbReference>
<accession>A0A1V9DAP0</accession>
<dbReference type="OrthoDB" id="9775207at2"/>
<reference evidence="7 8" key="1">
    <citation type="submission" date="2017-02" db="EMBL/GenBank/DDBJ databases">
        <title>Whole genome shotgun sequence of Pantoea agglomerans strain AS1 isolated from a cycad, Zamia floridana in Central Florida, USA.</title>
        <authorList>
            <person name="Lata P."/>
            <person name="Govindarajan S."/>
            <person name="Qi F."/>
            <person name="Li J.-L."/>
            <person name="Maurya S.K."/>
            <person name="Sahoo M.K."/>
        </authorList>
    </citation>
    <scope>NUCLEOTIDE SEQUENCE [LARGE SCALE GENOMIC DNA]</scope>
    <source>
        <strain evidence="7 8">AS1</strain>
    </source>
</reference>
<dbReference type="PANTHER" id="PTHR30414">
    <property type="entry name" value="MINICONDUCTANCE MECHANOSENSITIVE CHANNEL YBDG"/>
    <property type="match status" value="1"/>
</dbReference>
<feature type="transmembrane region" description="Helical" evidence="5">
    <location>
        <begin position="137"/>
        <end position="157"/>
    </location>
</feature>
<comment type="subcellular location">
    <subcellularLocation>
        <location evidence="1">Membrane</location>
    </subcellularLocation>
</comment>
<evidence type="ECO:0000256" key="4">
    <source>
        <dbReference type="ARBA" id="ARBA00023136"/>
    </source>
</evidence>
<evidence type="ECO:0000256" key="1">
    <source>
        <dbReference type="ARBA" id="ARBA00004370"/>
    </source>
</evidence>
<dbReference type="InterPro" id="IPR023408">
    <property type="entry name" value="MscS_beta-dom_sf"/>
</dbReference>
<proteinExistence type="predicted"/>
<dbReference type="GO" id="GO:0008381">
    <property type="term" value="F:mechanosensitive monoatomic ion channel activity"/>
    <property type="evidence" value="ECO:0007669"/>
    <property type="project" value="InterPro"/>
</dbReference>
<keyword evidence="2 5" id="KW-0812">Transmembrane</keyword>
<feature type="domain" description="Mechanosensitive ion channel MscS" evidence="6">
    <location>
        <begin position="184"/>
        <end position="250"/>
    </location>
</feature>
<evidence type="ECO:0000259" key="6">
    <source>
        <dbReference type="Pfam" id="PF00924"/>
    </source>
</evidence>
<keyword evidence="4 5" id="KW-0472">Membrane</keyword>
<feature type="transmembrane region" description="Helical" evidence="5">
    <location>
        <begin position="65"/>
        <end position="82"/>
    </location>
</feature>
<feature type="transmembrane region" description="Helical" evidence="5">
    <location>
        <begin position="20"/>
        <end position="45"/>
    </location>
</feature>
<comment type="caution">
    <text evidence="7">The sequence shown here is derived from an EMBL/GenBank/DDBJ whole genome shotgun (WGS) entry which is preliminary data.</text>
</comment>
<keyword evidence="8" id="KW-1185">Reference proteome</keyword>
<evidence type="ECO:0000313" key="8">
    <source>
        <dbReference type="Proteomes" id="UP000192769"/>
    </source>
</evidence>
<dbReference type="AlphaFoldDB" id="A0A1V9DAP0"/>
<feature type="transmembrane region" description="Helical" evidence="5">
    <location>
        <begin position="94"/>
        <end position="116"/>
    </location>
</feature>
<dbReference type="GO" id="GO:0005886">
    <property type="term" value="C:plasma membrane"/>
    <property type="evidence" value="ECO:0007669"/>
    <property type="project" value="TreeGrafter"/>
</dbReference>
<gene>
    <name evidence="7" type="ORF">B2J69_21380</name>
</gene>
<dbReference type="InterPro" id="IPR010920">
    <property type="entry name" value="LSM_dom_sf"/>
</dbReference>
<evidence type="ECO:0000256" key="3">
    <source>
        <dbReference type="ARBA" id="ARBA00022989"/>
    </source>
</evidence>